<reference evidence="1 2" key="1">
    <citation type="submission" date="2021-06" db="EMBL/GenBank/DDBJ databases">
        <authorList>
            <person name="Palmer J.M."/>
        </authorList>
    </citation>
    <scope>NUCLEOTIDE SEQUENCE [LARGE SCALE GENOMIC DNA]</scope>
    <source>
        <strain evidence="1 2">GA_2019</strain>
        <tissue evidence="1">Muscle</tissue>
    </source>
</reference>
<gene>
    <name evidence="1" type="primary">CELF3</name>
    <name evidence="1" type="ORF">GOODEAATRI_002966</name>
</gene>
<dbReference type="SUPFAM" id="SSF54928">
    <property type="entry name" value="RNA-binding domain, RBD"/>
    <property type="match status" value="1"/>
</dbReference>
<proteinExistence type="predicted"/>
<keyword evidence="2" id="KW-1185">Reference proteome</keyword>
<dbReference type="InterPro" id="IPR012677">
    <property type="entry name" value="Nucleotide-bd_a/b_plait_sf"/>
</dbReference>
<feature type="non-terminal residue" evidence="1">
    <location>
        <position position="1"/>
    </location>
</feature>
<evidence type="ECO:0000313" key="1">
    <source>
        <dbReference type="EMBL" id="MEQ2180609.1"/>
    </source>
</evidence>
<protein>
    <submittedName>
        <fullName evidence="1">CUGBP Elav-like member 3</fullName>
    </submittedName>
</protein>
<dbReference type="Proteomes" id="UP001476798">
    <property type="component" value="Unassembled WGS sequence"/>
</dbReference>
<accession>A0ABV0PAX8</accession>
<organism evidence="1 2">
    <name type="scientific">Goodea atripinnis</name>
    <dbReference type="NCBI Taxonomy" id="208336"/>
    <lineage>
        <taxon>Eukaryota</taxon>
        <taxon>Metazoa</taxon>
        <taxon>Chordata</taxon>
        <taxon>Craniata</taxon>
        <taxon>Vertebrata</taxon>
        <taxon>Euteleostomi</taxon>
        <taxon>Actinopterygii</taxon>
        <taxon>Neopterygii</taxon>
        <taxon>Teleostei</taxon>
        <taxon>Neoteleostei</taxon>
        <taxon>Acanthomorphata</taxon>
        <taxon>Ovalentaria</taxon>
        <taxon>Atherinomorphae</taxon>
        <taxon>Cyprinodontiformes</taxon>
        <taxon>Goodeidae</taxon>
        <taxon>Goodea</taxon>
    </lineage>
</organism>
<dbReference type="InterPro" id="IPR035979">
    <property type="entry name" value="RBD_domain_sf"/>
</dbReference>
<name>A0ABV0PAX8_9TELE</name>
<sequence>CAFVKFQSNAEAQAAINALHGSRTLPGASSSLVVKFADSEKERGLRRMQQVASQLGVISPMTLHLGAYNAYTQAINQMQTFSLLSSFFCVLSLVSLSTLQLMQQQALVAQSAYLSPVATVAAVQMQQLAALNPSSIIATPIASITPSSGNEGQRCLALAGLN</sequence>
<dbReference type="Gene3D" id="3.30.70.330">
    <property type="match status" value="1"/>
</dbReference>
<evidence type="ECO:0000313" key="2">
    <source>
        <dbReference type="Proteomes" id="UP001476798"/>
    </source>
</evidence>
<comment type="caution">
    <text evidence="1">The sequence shown here is derived from an EMBL/GenBank/DDBJ whole genome shotgun (WGS) entry which is preliminary data.</text>
</comment>
<dbReference type="EMBL" id="JAHRIO010070076">
    <property type="protein sequence ID" value="MEQ2180609.1"/>
    <property type="molecule type" value="Genomic_DNA"/>
</dbReference>